<feature type="region of interest" description="Disordered" evidence="1">
    <location>
        <begin position="479"/>
        <end position="539"/>
    </location>
</feature>
<evidence type="ECO:0000313" key="4">
    <source>
        <dbReference type="Proteomes" id="UP000243579"/>
    </source>
</evidence>
<protein>
    <submittedName>
        <fullName evidence="3">Uncharacterized protein</fullName>
    </submittedName>
</protein>
<evidence type="ECO:0000256" key="1">
    <source>
        <dbReference type="SAM" id="MobiDB-lite"/>
    </source>
</evidence>
<feature type="compositionally biased region" description="Low complexity" evidence="1">
    <location>
        <begin position="235"/>
        <end position="244"/>
    </location>
</feature>
<keyword evidence="2" id="KW-1133">Transmembrane helix</keyword>
<dbReference type="OrthoDB" id="79760at2759"/>
<gene>
    <name evidence="3" type="ORF">ACHHYP_03517</name>
</gene>
<feature type="transmembrane region" description="Helical" evidence="2">
    <location>
        <begin position="52"/>
        <end position="72"/>
    </location>
</feature>
<dbReference type="AlphaFoldDB" id="A0A1V9Z3G6"/>
<comment type="caution">
    <text evidence="3">The sequence shown here is derived from an EMBL/GenBank/DDBJ whole genome shotgun (WGS) entry which is preliminary data.</text>
</comment>
<sequence length="601" mass="64712">MATKGYVVPDLDEGRPVRRKGSSAADILDETTPLATSRRKPVRGLWTTSQRLQLAGLLVLLWLAGIALYRVVVIEPEEATERKFPIPVLRPPLPPQTLDAVLEVYAMGNTGVDAVSLDQWQALLTRVQADTDPNPRAKWGRAESAGIQELIETRMSELLTAADALDAPPPLEIEGLDEYQADEDVQEPLASTATPPESQPIATAEASAAPTTTPLTATPSSTTPSPTTTPPPPMATTNPTTLSPETTTKYLKDLVFWVKADAGLRLVDAAKCSIDPEQCRVMEWANQAPGGASMVMAPTATTVSTYPILVQGAVHALPALYFTCPLALSPSRALLRDHMTLFFVLSPATFAQTSPQTFFGHTPYGQFRFHAQRASFFSAGEFTEAEDVDGLSPGAFAVLVYRLDGTVSIKVNGLPFGSERGNAPVNISPLETTVLGSAKRRIAEVLVYTSVLSDVAIDSVETYLMHKWDVAQGVTHHTALHTTPDDPMHPLATDAPASSVPNSPAALRSQGPAATRSHVAPKVTSALSTTPKRPATYDPNDVFKWTPPEDDPAAATEWKAAVAARIRLVEKFEFGGHILYEYIEELKDELNSLRSSLFPAP</sequence>
<keyword evidence="4" id="KW-1185">Reference proteome</keyword>
<name>A0A1V9Z3G6_ACHHY</name>
<keyword evidence="2" id="KW-0472">Membrane</keyword>
<feature type="region of interest" description="Disordered" evidence="1">
    <location>
        <begin position="185"/>
        <end position="244"/>
    </location>
</feature>
<feature type="compositionally biased region" description="Low complexity" evidence="1">
    <location>
        <begin position="495"/>
        <end position="506"/>
    </location>
</feature>
<dbReference type="Proteomes" id="UP000243579">
    <property type="component" value="Unassembled WGS sequence"/>
</dbReference>
<dbReference type="EMBL" id="JNBR01000453">
    <property type="protein sequence ID" value="OQR92549.1"/>
    <property type="molecule type" value="Genomic_DNA"/>
</dbReference>
<feature type="region of interest" description="Disordered" evidence="1">
    <location>
        <begin position="1"/>
        <end position="25"/>
    </location>
</feature>
<evidence type="ECO:0000313" key="3">
    <source>
        <dbReference type="EMBL" id="OQR92549.1"/>
    </source>
</evidence>
<organism evidence="3 4">
    <name type="scientific">Achlya hypogyna</name>
    <name type="common">Oomycete</name>
    <name type="synonym">Protoachlya hypogyna</name>
    <dbReference type="NCBI Taxonomy" id="1202772"/>
    <lineage>
        <taxon>Eukaryota</taxon>
        <taxon>Sar</taxon>
        <taxon>Stramenopiles</taxon>
        <taxon>Oomycota</taxon>
        <taxon>Saprolegniomycetes</taxon>
        <taxon>Saprolegniales</taxon>
        <taxon>Achlyaceae</taxon>
        <taxon>Achlya</taxon>
    </lineage>
</organism>
<proteinExistence type="predicted"/>
<evidence type="ECO:0000256" key="2">
    <source>
        <dbReference type="SAM" id="Phobius"/>
    </source>
</evidence>
<keyword evidence="2" id="KW-0812">Transmembrane</keyword>
<feature type="compositionally biased region" description="Low complexity" evidence="1">
    <location>
        <begin position="200"/>
        <end position="226"/>
    </location>
</feature>
<accession>A0A1V9Z3G6</accession>
<reference evidence="3 4" key="1">
    <citation type="journal article" date="2014" name="Genome Biol. Evol.">
        <title>The secreted proteins of Achlya hypogyna and Thraustotheca clavata identify the ancestral oomycete secretome and reveal gene acquisitions by horizontal gene transfer.</title>
        <authorList>
            <person name="Misner I."/>
            <person name="Blouin N."/>
            <person name="Leonard G."/>
            <person name="Richards T.A."/>
            <person name="Lane C.E."/>
        </authorList>
    </citation>
    <scope>NUCLEOTIDE SEQUENCE [LARGE SCALE GENOMIC DNA]</scope>
    <source>
        <strain evidence="3 4">ATCC 48635</strain>
    </source>
</reference>